<keyword evidence="3" id="KW-1185">Reference proteome</keyword>
<evidence type="ECO:0000313" key="3">
    <source>
        <dbReference type="Proteomes" id="UP000612233"/>
    </source>
</evidence>
<dbReference type="RefSeq" id="WP_191003745.1">
    <property type="nucleotide sequence ID" value="NZ_JACXAD010000003.1"/>
</dbReference>
<dbReference type="InterPro" id="IPR001466">
    <property type="entry name" value="Beta-lactam-related"/>
</dbReference>
<dbReference type="PANTHER" id="PTHR46825">
    <property type="entry name" value="D-ALANYL-D-ALANINE-CARBOXYPEPTIDASE/ENDOPEPTIDASE AMPH"/>
    <property type="match status" value="1"/>
</dbReference>
<dbReference type="PROSITE" id="PS51257">
    <property type="entry name" value="PROKAR_LIPOPROTEIN"/>
    <property type="match status" value="1"/>
</dbReference>
<dbReference type="SUPFAM" id="SSF56601">
    <property type="entry name" value="beta-lactamase/transpeptidase-like"/>
    <property type="match status" value="1"/>
</dbReference>
<comment type="caution">
    <text evidence="2">The sequence shown here is derived from an EMBL/GenBank/DDBJ whole genome shotgun (WGS) entry which is preliminary data.</text>
</comment>
<organism evidence="2 3">
    <name type="scientific">Hymenobacter montanus</name>
    <dbReference type="NCBI Taxonomy" id="2771359"/>
    <lineage>
        <taxon>Bacteria</taxon>
        <taxon>Pseudomonadati</taxon>
        <taxon>Bacteroidota</taxon>
        <taxon>Cytophagia</taxon>
        <taxon>Cytophagales</taxon>
        <taxon>Hymenobacteraceae</taxon>
        <taxon>Hymenobacter</taxon>
    </lineage>
</organism>
<accession>A0A927BA18</accession>
<dbReference type="InterPro" id="IPR012338">
    <property type="entry name" value="Beta-lactam/transpept-like"/>
</dbReference>
<dbReference type="Gene3D" id="3.40.710.10">
    <property type="entry name" value="DD-peptidase/beta-lactamase superfamily"/>
    <property type="match status" value="1"/>
</dbReference>
<sequence>MKTSWIMKFFWTLSPLLLVLVTGPLFSSCNKQDEPLEPATECHTPTLPANPKAAAYQALVDSYIQKGLPGVVVYIKTPRDGVWVGAAGKANLQTGELMRPCTLNYPQSIAKTFTATAVMQLVEEGKVDLDTRITAYLPATITGPIRNADQATVRQLLNHTSGITNYLEDEAFVADEVANPLRTYTAEQYLNYIAGDPPYFAPGAGYRYSDTNFLLAALLIDQVTGRSHAYRFTERIFQPLGLRDIYYKNEPGYPRPRGLVSGNYFDRDGDSVLEDYSGFETASVSSFLGDDGLISSAYDLGQFIEALGKGKLVNGQSLQQMTRWVDTGITGTQYGLGLFGVDTPYGRAFGHSGSGVGAAAQMYYLPALDLTLVAFTNIGTYFDSPARDVFENKLTADLLALATQ</sequence>
<protein>
    <submittedName>
        <fullName evidence="2">Beta-lactamase family protein</fullName>
    </submittedName>
</protein>
<evidence type="ECO:0000313" key="2">
    <source>
        <dbReference type="EMBL" id="MBD2766910.1"/>
    </source>
</evidence>
<reference evidence="2" key="1">
    <citation type="submission" date="2020-09" db="EMBL/GenBank/DDBJ databases">
        <authorList>
            <person name="Kim M.K."/>
        </authorList>
    </citation>
    <scope>NUCLEOTIDE SEQUENCE</scope>
    <source>
        <strain evidence="2">BT664</strain>
    </source>
</reference>
<evidence type="ECO:0000259" key="1">
    <source>
        <dbReference type="Pfam" id="PF00144"/>
    </source>
</evidence>
<name>A0A927BA18_9BACT</name>
<dbReference type="InterPro" id="IPR050491">
    <property type="entry name" value="AmpC-like"/>
</dbReference>
<gene>
    <name evidence="2" type="ORF">IC235_03270</name>
</gene>
<dbReference type="AlphaFoldDB" id="A0A927BA18"/>
<feature type="domain" description="Beta-lactamase-related" evidence="1">
    <location>
        <begin position="59"/>
        <end position="381"/>
    </location>
</feature>
<proteinExistence type="predicted"/>
<dbReference type="Proteomes" id="UP000612233">
    <property type="component" value="Unassembled WGS sequence"/>
</dbReference>
<dbReference type="Pfam" id="PF00144">
    <property type="entry name" value="Beta-lactamase"/>
    <property type="match status" value="1"/>
</dbReference>
<dbReference type="EMBL" id="JACXAD010000003">
    <property type="protein sequence ID" value="MBD2766910.1"/>
    <property type="molecule type" value="Genomic_DNA"/>
</dbReference>
<dbReference type="PANTHER" id="PTHR46825:SF7">
    <property type="entry name" value="D-ALANYL-D-ALANINE CARBOXYPEPTIDASE"/>
    <property type="match status" value="1"/>
</dbReference>